<accession>A0A3R8QPK6</accession>
<keyword evidence="3" id="KW-1185">Reference proteome</keyword>
<comment type="caution">
    <text evidence="2">The sequence shown here is derived from an EMBL/GenBank/DDBJ whole genome shotgun (WGS) entry which is preliminary data.</text>
</comment>
<dbReference type="Proteomes" id="UP000274327">
    <property type="component" value="Unassembled WGS sequence"/>
</dbReference>
<dbReference type="GeneID" id="78120360"/>
<dbReference type="EMBL" id="QOCI01000002">
    <property type="protein sequence ID" value="RRR19586.1"/>
    <property type="molecule type" value="Genomic_DNA"/>
</dbReference>
<evidence type="ECO:0000313" key="2">
    <source>
        <dbReference type="EMBL" id="RRR19586.1"/>
    </source>
</evidence>
<protein>
    <submittedName>
        <fullName evidence="2">DUF1801 domain-containing protein</fullName>
    </submittedName>
</protein>
<dbReference type="InterPro" id="IPR014922">
    <property type="entry name" value="YdhG-like"/>
</dbReference>
<reference evidence="2 3" key="1">
    <citation type="submission" date="2018-07" db="EMBL/GenBank/DDBJ databases">
        <title>Brachybacteriurn paraconglorneratum KCTC 9916.</title>
        <authorList>
            <person name="Li Y."/>
        </authorList>
    </citation>
    <scope>NUCLEOTIDE SEQUENCE [LARGE SCALE GENOMIC DNA]</scope>
    <source>
        <strain evidence="2 3">KCTC 9916</strain>
    </source>
</reference>
<dbReference type="Pfam" id="PF08818">
    <property type="entry name" value="DUF1801"/>
    <property type="match status" value="1"/>
</dbReference>
<dbReference type="AlphaFoldDB" id="A0A3R8QPK6"/>
<dbReference type="RefSeq" id="WP_126985352.1">
    <property type="nucleotide sequence ID" value="NZ_ML133852.1"/>
</dbReference>
<gene>
    <name evidence="2" type="ORF">DS079_04850</name>
</gene>
<proteinExistence type="predicted"/>
<evidence type="ECO:0000313" key="3">
    <source>
        <dbReference type="Proteomes" id="UP000274327"/>
    </source>
</evidence>
<sequence>MTPPTGSRPTMIDEYLAALEDPARTRLAELQNLVREELPEATEAIKWGSPAFVHPRGTILLAISAHKAHANFTVTPSAKEAFADELEGLETGKGSVKLPYDTPMPEDLLRRMARHRLAEFEQDGVNWM</sequence>
<organism evidence="2 3">
    <name type="scientific">Brachybacterium paraconglomeratum</name>
    <dbReference type="NCBI Taxonomy" id="173362"/>
    <lineage>
        <taxon>Bacteria</taxon>
        <taxon>Bacillati</taxon>
        <taxon>Actinomycetota</taxon>
        <taxon>Actinomycetes</taxon>
        <taxon>Micrococcales</taxon>
        <taxon>Dermabacteraceae</taxon>
        <taxon>Brachybacterium</taxon>
    </lineage>
</organism>
<feature type="domain" description="YdhG-like" evidence="1">
    <location>
        <begin position="24"/>
        <end position="116"/>
    </location>
</feature>
<dbReference type="SUPFAM" id="SSF159888">
    <property type="entry name" value="YdhG-like"/>
    <property type="match status" value="1"/>
</dbReference>
<evidence type="ECO:0000259" key="1">
    <source>
        <dbReference type="Pfam" id="PF08818"/>
    </source>
</evidence>
<name>A0A3R8QPK6_9MICO</name>
<dbReference type="Gene3D" id="3.90.1150.200">
    <property type="match status" value="1"/>
</dbReference>